<feature type="compositionally biased region" description="Gly residues" evidence="1">
    <location>
        <begin position="150"/>
        <end position="159"/>
    </location>
</feature>
<feature type="region of interest" description="Disordered" evidence="1">
    <location>
        <begin position="100"/>
        <end position="159"/>
    </location>
</feature>
<reference evidence="2" key="1">
    <citation type="submission" date="2020-02" db="EMBL/GenBank/DDBJ databases">
        <authorList>
            <person name="Meier V. D."/>
        </authorList>
    </citation>
    <scope>NUCLEOTIDE SEQUENCE</scope>
    <source>
        <strain evidence="2">AVDCRST_MAG53</strain>
    </source>
</reference>
<gene>
    <name evidence="2" type="ORF">AVDCRST_MAG53-2955</name>
</gene>
<feature type="region of interest" description="Disordered" evidence="1">
    <location>
        <begin position="1"/>
        <end position="79"/>
    </location>
</feature>
<name>A0A6J4T545_9ACTN</name>
<feature type="non-terminal residue" evidence="2">
    <location>
        <position position="1"/>
    </location>
</feature>
<protein>
    <submittedName>
        <fullName evidence="2">Uncharacterized protein</fullName>
    </submittedName>
</protein>
<evidence type="ECO:0000256" key="1">
    <source>
        <dbReference type="SAM" id="MobiDB-lite"/>
    </source>
</evidence>
<organism evidence="2">
    <name type="scientific">uncultured Solirubrobacteraceae bacterium</name>
    <dbReference type="NCBI Taxonomy" id="1162706"/>
    <lineage>
        <taxon>Bacteria</taxon>
        <taxon>Bacillati</taxon>
        <taxon>Actinomycetota</taxon>
        <taxon>Thermoleophilia</taxon>
        <taxon>Solirubrobacterales</taxon>
        <taxon>Solirubrobacteraceae</taxon>
        <taxon>environmental samples</taxon>
    </lineage>
</organism>
<accession>A0A6J4T545</accession>
<dbReference type="AlphaFoldDB" id="A0A6J4T545"/>
<feature type="compositionally biased region" description="Basic residues" evidence="1">
    <location>
        <begin position="23"/>
        <end position="54"/>
    </location>
</feature>
<dbReference type="EMBL" id="CADCVR010000089">
    <property type="protein sequence ID" value="CAA9514118.1"/>
    <property type="molecule type" value="Genomic_DNA"/>
</dbReference>
<proteinExistence type="predicted"/>
<evidence type="ECO:0000313" key="2">
    <source>
        <dbReference type="EMBL" id="CAA9514118.1"/>
    </source>
</evidence>
<feature type="compositionally biased region" description="Basic and acidic residues" evidence="1">
    <location>
        <begin position="8"/>
        <end position="22"/>
    </location>
</feature>
<feature type="non-terminal residue" evidence="2">
    <location>
        <position position="159"/>
    </location>
</feature>
<sequence length="159" mass="17238">GSCRRHPDRPEGLRRPERELRRPGRHRRVAGRPSPRRPGPRPARRTRPLRRGDRRPRAPAGQGEGHGVDPLPVRRDARGRRVPASWLGWALRGRRAAQLHTLPGLLERTRAPRPASGGTTARPGGSDAAGALVRQQPPSGTPERAAGAGESPGGGRRCL</sequence>